<feature type="domain" description="Luciferase-like" evidence="2">
    <location>
        <begin position="22"/>
        <end position="295"/>
    </location>
</feature>
<reference evidence="3" key="1">
    <citation type="submission" date="2020-06" db="EMBL/GenBank/DDBJ databases">
        <authorList>
            <person name="Dong N."/>
        </authorList>
    </citation>
    <scope>NUCLEOTIDE SEQUENCE</scope>
    <source>
        <strain evidence="3">R1692</strain>
    </source>
</reference>
<comment type="caution">
    <text evidence="3">The sequence shown here is derived from an EMBL/GenBank/DDBJ whole genome shotgun (WGS) entry which is preliminary data.</text>
</comment>
<dbReference type="PANTHER" id="PTHR30137">
    <property type="entry name" value="LUCIFERASE-LIKE MONOOXYGENASE"/>
    <property type="match status" value="1"/>
</dbReference>
<keyword evidence="4" id="KW-1185">Reference proteome</keyword>
<sequence length="332" mass="36684">MEQIKYSLLELANVGKNKTIAQSIERAKIGAETIDKLGYTRIWLAEHHNMEYVASSATSVLIGHIAAHTQNIRVGSGGVMLPNHSPLVIAEQFGTLESIYPGRIDLGLGRAPGTDQGTAMALRRNNINTQFYFRDDVQALQQYFSDTNATAKVRAFPGEGLDVPIWILGSSTDSAYLAAELGLPYAFAAHFAPAMLEQAAMIYRMHFKPSEQLQEPYFMVCVNVVAADSQEEAELLANSVYNMFAGIITNHRMPLSPPTEKPIYHGIPEIEQAVAGMTKCTFIGTKDKIAKELKSFATELHAKEIMITNNIFDDAKRLHAFELIADAFKEMN</sequence>
<dbReference type="InterPro" id="IPR011251">
    <property type="entry name" value="Luciferase-like_dom"/>
</dbReference>
<name>A0ABT7NR84_9SPHI</name>
<accession>A0ABT7NR84</accession>
<evidence type="ECO:0000313" key="3">
    <source>
        <dbReference type="EMBL" id="MDM1049777.1"/>
    </source>
</evidence>
<dbReference type="RefSeq" id="WP_149526400.1">
    <property type="nucleotide sequence ID" value="NZ_CP030848.1"/>
</dbReference>
<dbReference type="InterPro" id="IPR050766">
    <property type="entry name" value="Bact_Lucif_Oxidored"/>
</dbReference>
<dbReference type="NCBIfam" id="TIGR03558">
    <property type="entry name" value="oxido_grp_1"/>
    <property type="match status" value="1"/>
</dbReference>
<dbReference type="PANTHER" id="PTHR30137:SF6">
    <property type="entry name" value="LUCIFERASE-LIKE MONOOXYGENASE"/>
    <property type="match status" value="1"/>
</dbReference>
<dbReference type="Gene3D" id="3.20.20.30">
    <property type="entry name" value="Luciferase-like domain"/>
    <property type="match status" value="1"/>
</dbReference>
<dbReference type="SUPFAM" id="SSF51679">
    <property type="entry name" value="Bacterial luciferase-like"/>
    <property type="match status" value="1"/>
</dbReference>
<evidence type="ECO:0000313" key="4">
    <source>
        <dbReference type="Proteomes" id="UP001170954"/>
    </source>
</evidence>
<dbReference type="EMBL" id="JACAGK010000057">
    <property type="protein sequence ID" value="MDM1049777.1"/>
    <property type="molecule type" value="Genomic_DNA"/>
</dbReference>
<evidence type="ECO:0000259" key="2">
    <source>
        <dbReference type="Pfam" id="PF00296"/>
    </source>
</evidence>
<reference evidence="3" key="2">
    <citation type="journal article" date="2022" name="Sci. Total Environ.">
        <title>Prevalence, transmission, and molecular epidemiology of tet(X)-positive bacteria among humans, animals, and environmental niches in China: An epidemiological, and genomic-based study.</title>
        <authorList>
            <person name="Dong N."/>
            <person name="Zeng Y."/>
            <person name="Cai C."/>
            <person name="Sun C."/>
            <person name="Lu J."/>
            <person name="Liu C."/>
            <person name="Zhou H."/>
            <person name="Sun Q."/>
            <person name="Shu L."/>
            <person name="Wang H."/>
            <person name="Wang Y."/>
            <person name="Wang S."/>
            <person name="Wu C."/>
            <person name="Chan E.W."/>
            <person name="Chen G."/>
            <person name="Shen Z."/>
            <person name="Chen S."/>
            <person name="Zhang R."/>
        </authorList>
    </citation>
    <scope>NUCLEOTIDE SEQUENCE</scope>
    <source>
        <strain evidence="3">R1692</strain>
    </source>
</reference>
<dbReference type="Proteomes" id="UP001170954">
    <property type="component" value="Unassembled WGS sequence"/>
</dbReference>
<evidence type="ECO:0000256" key="1">
    <source>
        <dbReference type="ARBA" id="ARBA00007789"/>
    </source>
</evidence>
<dbReference type="CDD" id="cd00347">
    <property type="entry name" value="Flavin_utilizing_monoxygenases"/>
    <property type="match status" value="1"/>
</dbReference>
<comment type="similarity">
    <text evidence="1">To bacterial alkanal monooxygenase alpha and beta chains.</text>
</comment>
<protein>
    <submittedName>
        <fullName evidence="3">LLM class flavin-dependent oxidoreductase</fullName>
    </submittedName>
</protein>
<proteinExistence type="predicted"/>
<gene>
    <name evidence="3" type="ORF">HX018_16175</name>
</gene>
<dbReference type="Pfam" id="PF00296">
    <property type="entry name" value="Bac_luciferase"/>
    <property type="match status" value="1"/>
</dbReference>
<dbReference type="InterPro" id="IPR019949">
    <property type="entry name" value="CmoO-like"/>
</dbReference>
<dbReference type="InterPro" id="IPR036661">
    <property type="entry name" value="Luciferase-like_sf"/>
</dbReference>
<organism evidence="3 4">
    <name type="scientific">Sphingobacterium hotanense</name>
    <dbReference type="NCBI Taxonomy" id="649196"/>
    <lineage>
        <taxon>Bacteria</taxon>
        <taxon>Pseudomonadati</taxon>
        <taxon>Bacteroidota</taxon>
        <taxon>Sphingobacteriia</taxon>
        <taxon>Sphingobacteriales</taxon>
        <taxon>Sphingobacteriaceae</taxon>
        <taxon>Sphingobacterium</taxon>
    </lineage>
</organism>